<reference evidence="4" key="1">
    <citation type="submission" date="2014-03" db="EMBL/GenBank/DDBJ databases">
        <title>The Genome Sequence of Puccinia striiformis f. sp. tritici PST-78.</title>
        <authorList>
            <consortium name="The Broad Institute Genome Sequencing Platform"/>
            <person name="Cuomo C."/>
            <person name="Hulbert S."/>
            <person name="Chen X."/>
            <person name="Walker B."/>
            <person name="Young S.K."/>
            <person name="Zeng Q."/>
            <person name="Gargeya S."/>
            <person name="Fitzgerald M."/>
            <person name="Haas B."/>
            <person name="Abouelleil A."/>
            <person name="Alvarado L."/>
            <person name="Arachchi H.M."/>
            <person name="Berlin A.M."/>
            <person name="Chapman S.B."/>
            <person name="Goldberg J."/>
            <person name="Griggs A."/>
            <person name="Gujja S."/>
            <person name="Hansen M."/>
            <person name="Howarth C."/>
            <person name="Imamovic A."/>
            <person name="Larimer J."/>
            <person name="McCowan C."/>
            <person name="Montmayeur A."/>
            <person name="Murphy C."/>
            <person name="Neiman D."/>
            <person name="Pearson M."/>
            <person name="Priest M."/>
            <person name="Roberts A."/>
            <person name="Saif S."/>
            <person name="Shea T."/>
            <person name="Sisk P."/>
            <person name="Sykes S."/>
            <person name="Wortman J."/>
            <person name="Nusbaum C."/>
            <person name="Birren B."/>
        </authorList>
    </citation>
    <scope>NUCLEOTIDE SEQUENCE [LARGE SCALE GENOMIC DNA]</scope>
    <source>
        <strain evidence="4">race PST-78</strain>
    </source>
</reference>
<dbReference type="PANTHER" id="PTHR11177:SF317">
    <property type="entry name" value="CHITINASE 12-RELATED"/>
    <property type="match status" value="1"/>
</dbReference>
<dbReference type="AlphaFoldDB" id="A0A0L0VUL7"/>
<gene>
    <name evidence="3" type="ORF">PSTG_03991</name>
</gene>
<organism evidence="3 4">
    <name type="scientific">Puccinia striiformis f. sp. tritici PST-78</name>
    <dbReference type="NCBI Taxonomy" id="1165861"/>
    <lineage>
        <taxon>Eukaryota</taxon>
        <taxon>Fungi</taxon>
        <taxon>Dikarya</taxon>
        <taxon>Basidiomycota</taxon>
        <taxon>Pucciniomycotina</taxon>
        <taxon>Pucciniomycetes</taxon>
        <taxon>Pucciniales</taxon>
        <taxon>Pucciniaceae</taxon>
        <taxon>Puccinia</taxon>
    </lineage>
</organism>
<dbReference type="FunFam" id="3.20.20.80:FF:000164">
    <property type="entry name" value="Chitinase, variant"/>
    <property type="match status" value="1"/>
</dbReference>
<dbReference type="SMART" id="SM00636">
    <property type="entry name" value="Glyco_18"/>
    <property type="match status" value="1"/>
</dbReference>
<dbReference type="GO" id="GO:0004568">
    <property type="term" value="F:chitinase activity"/>
    <property type="evidence" value="ECO:0007669"/>
    <property type="project" value="TreeGrafter"/>
</dbReference>
<dbReference type="InterPro" id="IPR011583">
    <property type="entry name" value="Chitinase_II/V-like_cat"/>
</dbReference>
<feature type="signal peptide" evidence="1">
    <location>
        <begin position="1"/>
        <end position="22"/>
    </location>
</feature>
<evidence type="ECO:0000313" key="4">
    <source>
        <dbReference type="Proteomes" id="UP000054564"/>
    </source>
</evidence>
<dbReference type="GO" id="GO:0008061">
    <property type="term" value="F:chitin binding"/>
    <property type="evidence" value="ECO:0007669"/>
    <property type="project" value="InterPro"/>
</dbReference>
<protein>
    <recommendedName>
        <fullName evidence="2">GH18 domain-containing protein</fullName>
    </recommendedName>
</protein>
<dbReference type="STRING" id="1165861.A0A0L0VUL7"/>
<evidence type="ECO:0000259" key="2">
    <source>
        <dbReference type="PROSITE" id="PS51910"/>
    </source>
</evidence>
<dbReference type="InterPro" id="IPR001223">
    <property type="entry name" value="Glyco_hydro18_cat"/>
</dbReference>
<keyword evidence="4" id="KW-1185">Reference proteome</keyword>
<dbReference type="PANTHER" id="PTHR11177">
    <property type="entry name" value="CHITINASE"/>
    <property type="match status" value="1"/>
</dbReference>
<dbReference type="Proteomes" id="UP000054564">
    <property type="component" value="Unassembled WGS sequence"/>
</dbReference>
<name>A0A0L0VUL7_9BASI</name>
<dbReference type="GO" id="GO:0006032">
    <property type="term" value="P:chitin catabolic process"/>
    <property type="evidence" value="ECO:0007669"/>
    <property type="project" value="TreeGrafter"/>
</dbReference>
<feature type="domain" description="GH18" evidence="2">
    <location>
        <begin position="47"/>
        <end position="430"/>
    </location>
</feature>
<evidence type="ECO:0000256" key="1">
    <source>
        <dbReference type="SAM" id="SignalP"/>
    </source>
</evidence>
<dbReference type="Gene3D" id="3.20.20.80">
    <property type="entry name" value="Glycosidases"/>
    <property type="match status" value="1"/>
</dbReference>
<feature type="chain" id="PRO_5005550795" description="GH18 domain-containing protein" evidence="1">
    <location>
        <begin position="23"/>
        <end position="430"/>
    </location>
</feature>
<accession>A0A0L0VUL7</accession>
<proteinExistence type="predicted"/>
<keyword evidence="1" id="KW-0732">Signal</keyword>
<dbReference type="GO" id="GO:0005975">
    <property type="term" value="P:carbohydrate metabolic process"/>
    <property type="evidence" value="ECO:0007669"/>
    <property type="project" value="InterPro"/>
</dbReference>
<dbReference type="InterPro" id="IPR017853">
    <property type="entry name" value="GH"/>
</dbReference>
<dbReference type="EMBL" id="AJIL01000021">
    <property type="protein sequence ID" value="KNF02705.1"/>
    <property type="molecule type" value="Genomic_DNA"/>
</dbReference>
<evidence type="ECO:0000313" key="3">
    <source>
        <dbReference type="EMBL" id="KNF02705.1"/>
    </source>
</evidence>
<dbReference type="OrthoDB" id="73875at2759"/>
<dbReference type="Pfam" id="PF00704">
    <property type="entry name" value="Glyco_hydro_18"/>
    <property type="match status" value="1"/>
</dbReference>
<dbReference type="PROSITE" id="PS51910">
    <property type="entry name" value="GH18_2"/>
    <property type="match status" value="1"/>
</dbReference>
<dbReference type="SUPFAM" id="SSF51445">
    <property type="entry name" value="(Trans)glycosidases"/>
    <property type="match status" value="1"/>
</dbReference>
<comment type="caution">
    <text evidence="3">The sequence shown here is derived from an EMBL/GenBank/DDBJ whole genome shotgun (WGS) entry which is preliminary data.</text>
</comment>
<sequence length="430" mass="46950">MRSSTSWTVWLSSCILILSILGTSVVDSKKHKGVCRSAGKGKFKKTKKVMGYYPVYNFKIQSPQQVDYSLYTDVLFFVAEPQTNLTFSFGQNLTIQHAEKLAVEFVDLAKKHNVNPLLSIGGWTGSRHFSELSSTAERRTSFATTMVKYAKKLGFVGIDLDWEYPNGEGIGCNTHSPQDTVNFGLLLKEIRKLWPQAQLTAALGLNGLIGSNGSPADATETAGIAENLDFVNLMAYDVFGAWAPTTGPLAPLYATCAPAGFGQSVETGVEIMVKQGFKVQQIILGLPAYAKRLELVSPELTPMTVNGTKTLLYQKHTDVTPPGGIADDKPGLDVCGNEQKWGGSFLTTELISNGWLSKDQKTGMNGYKRHFDKCSGTPFLTNGKYFITYEDHFTSVSKAKWAQEKHLAGVFFFDTTGPTKSTVSAAARAL</sequence>
<dbReference type="InterPro" id="IPR050314">
    <property type="entry name" value="Glycosyl_Hydrlase_18"/>
</dbReference>
<dbReference type="GO" id="GO:0005576">
    <property type="term" value="C:extracellular region"/>
    <property type="evidence" value="ECO:0007669"/>
    <property type="project" value="TreeGrafter"/>
</dbReference>